<dbReference type="NCBIfam" id="NF004359">
    <property type="entry name" value="PRK05738.1-3"/>
    <property type="match status" value="1"/>
</dbReference>
<evidence type="ECO:0000256" key="2">
    <source>
        <dbReference type="ARBA" id="ARBA00022730"/>
    </source>
</evidence>
<keyword evidence="2 6" id="KW-0699">rRNA-binding</keyword>
<dbReference type="STRING" id="485916.Dtox_0288"/>
<dbReference type="InterPro" id="IPR013025">
    <property type="entry name" value="Ribosomal_uL23-like"/>
</dbReference>
<evidence type="ECO:0000256" key="3">
    <source>
        <dbReference type="ARBA" id="ARBA00022884"/>
    </source>
</evidence>
<dbReference type="Proteomes" id="UP000002217">
    <property type="component" value="Chromosome"/>
</dbReference>
<evidence type="ECO:0000256" key="5">
    <source>
        <dbReference type="ARBA" id="ARBA00023274"/>
    </source>
</evidence>
<evidence type="ECO:0000256" key="4">
    <source>
        <dbReference type="ARBA" id="ARBA00022980"/>
    </source>
</evidence>
<dbReference type="Pfam" id="PF00276">
    <property type="entry name" value="Ribosomal_L23"/>
    <property type="match status" value="1"/>
</dbReference>
<sequence length="94" mass="10755">MEARDILRKPIVTEKTMALLEDNKYSFLVDIKANKSEIKKAVEQIFKVKVEKVNTLIVKGKPKRVRNSVGRTSDVKKAIVKLREGDKIELFEGI</sequence>
<dbReference type="InterPro" id="IPR012678">
    <property type="entry name" value="Ribosomal_uL23/eL15/eS24_sf"/>
</dbReference>
<name>C8W3Y7_DESAS</name>
<dbReference type="NCBIfam" id="NF004363">
    <property type="entry name" value="PRK05738.2-4"/>
    <property type="match status" value="1"/>
</dbReference>
<dbReference type="GO" id="GO:0019843">
    <property type="term" value="F:rRNA binding"/>
    <property type="evidence" value="ECO:0007669"/>
    <property type="project" value="UniProtKB-UniRule"/>
</dbReference>
<dbReference type="FunFam" id="3.30.70.330:FF:000001">
    <property type="entry name" value="50S ribosomal protein L23"/>
    <property type="match status" value="1"/>
</dbReference>
<dbReference type="HOGENOM" id="CLU_037562_3_2_9"/>
<dbReference type="Gene3D" id="3.30.70.330">
    <property type="match status" value="1"/>
</dbReference>
<reference evidence="7 8" key="1">
    <citation type="journal article" date="2009" name="Stand. Genomic Sci.">
        <title>Complete genome sequence of Desulfotomaculum acetoxidans type strain (5575).</title>
        <authorList>
            <person name="Spring S."/>
            <person name="Lapidus A."/>
            <person name="Schroder M."/>
            <person name="Gleim D."/>
            <person name="Sims D."/>
            <person name="Meincke L."/>
            <person name="Glavina Del Rio T."/>
            <person name="Tice H."/>
            <person name="Copeland A."/>
            <person name="Cheng J.F."/>
            <person name="Lucas S."/>
            <person name="Chen F."/>
            <person name="Nolan M."/>
            <person name="Bruce D."/>
            <person name="Goodwin L."/>
            <person name="Pitluck S."/>
            <person name="Ivanova N."/>
            <person name="Mavromatis K."/>
            <person name="Mikhailova N."/>
            <person name="Pati A."/>
            <person name="Chen A."/>
            <person name="Palaniappan K."/>
            <person name="Land M."/>
            <person name="Hauser L."/>
            <person name="Chang Y.J."/>
            <person name="Jeffries C.D."/>
            <person name="Chain P."/>
            <person name="Saunders E."/>
            <person name="Brettin T."/>
            <person name="Detter J.C."/>
            <person name="Goker M."/>
            <person name="Bristow J."/>
            <person name="Eisen J.A."/>
            <person name="Markowitz V."/>
            <person name="Hugenholtz P."/>
            <person name="Kyrpides N.C."/>
            <person name="Klenk H.P."/>
            <person name="Han C."/>
        </authorList>
    </citation>
    <scope>NUCLEOTIDE SEQUENCE [LARGE SCALE GENOMIC DNA]</scope>
    <source>
        <strain evidence="8">ATCC 49208 / DSM 771 / VKM B-1644</strain>
    </source>
</reference>
<dbReference type="PANTHER" id="PTHR11620">
    <property type="entry name" value="60S RIBOSOMAL PROTEIN L23A"/>
    <property type="match status" value="1"/>
</dbReference>
<proteinExistence type="inferred from homology"/>
<keyword evidence="4 6" id="KW-0689">Ribosomal protein</keyword>
<dbReference type="EMBL" id="CP001720">
    <property type="protein sequence ID" value="ACV61241.1"/>
    <property type="molecule type" value="Genomic_DNA"/>
</dbReference>
<evidence type="ECO:0000313" key="7">
    <source>
        <dbReference type="EMBL" id="ACV61241.1"/>
    </source>
</evidence>
<evidence type="ECO:0000256" key="6">
    <source>
        <dbReference type="HAMAP-Rule" id="MF_01369"/>
    </source>
</evidence>
<dbReference type="AlphaFoldDB" id="C8W3Y7"/>
<accession>C8W3Y7</accession>
<dbReference type="GO" id="GO:0005840">
    <property type="term" value="C:ribosome"/>
    <property type="evidence" value="ECO:0007669"/>
    <property type="project" value="UniProtKB-KW"/>
</dbReference>
<dbReference type="GO" id="GO:0003735">
    <property type="term" value="F:structural constituent of ribosome"/>
    <property type="evidence" value="ECO:0007669"/>
    <property type="project" value="InterPro"/>
</dbReference>
<dbReference type="eggNOG" id="COG0089">
    <property type="taxonomic scope" value="Bacteria"/>
</dbReference>
<dbReference type="KEGG" id="dae:Dtox_0288"/>
<keyword evidence="5 6" id="KW-0687">Ribonucleoprotein</keyword>
<gene>
    <name evidence="6" type="primary">rplW</name>
    <name evidence="7" type="ordered locus">Dtox_0288</name>
</gene>
<protein>
    <recommendedName>
        <fullName evidence="6">Large ribosomal subunit protein uL23</fullName>
    </recommendedName>
</protein>
<dbReference type="SUPFAM" id="SSF54189">
    <property type="entry name" value="Ribosomal proteins S24e, L23 and L15e"/>
    <property type="match status" value="1"/>
</dbReference>
<dbReference type="HAMAP" id="MF_01369_B">
    <property type="entry name" value="Ribosomal_uL23_B"/>
    <property type="match status" value="1"/>
</dbReference>
<comment type="subunit">
    <text evidence="6">Part of the 50S ribosomal subunit. Contacts protein L29, and trigger factor when it is bound to the ribosome.</text>
</comment>
<comment type="similarity">
    <text evidence="1 6">Belongs to the universal ribosomal protein uL23 family.</text>
</comment>
<dbReference type="InterPro" id="IPR012677">
    <property type="entry name" value="Nucleotide-bd_a/b_plait_sf"/>
</dbReference>
<dbReference type="GO" id="GO:1990904">
    <property type="term" value="C:ribonucleoprotein complex"/>
    <property type="evidence" value="ECO:0007669"/>
    <property type="project" value="UniProtKB-KW"/>
</dbReference>
<keyword evidence="8" id="KW-1185">Reference proteome</keyword>
<dbReference type="GO" id="GO:0006412">
    <property type="term" value="P:translation"/>
    <property type="evidence" value="ECO:0007669"/>
    <property type="project" value="UniProtKB-UniRule"/>
</dbReference>
<dbReference type="NCBIfam" id="NF004366">
    <property type="entry name" value="PRK05738.3-2"/>
    <property type="match status" value="1"/>
</dbReference>
<keyword evidence="3 6" id="KW-0694">RNA-binding</keyword>
<organism evidence="7 8">
    <name type="scientific">Desulfofarcimen acetoxidans (strain ATCC 49208 / DSM 771 / KCTC 5769 / VKM B-1644 / 5575)</name>
    <name type="common">Desulfotomaculum acetoxidans</name>
    <dbReference type="NCBI Taxonomy" id="485916"/>
    <lineage>
        <taxon>Bacteria</taxon>
        <taxon>Bacillati</taxon>
        <taxon>Bacillota</taxon>
        <taxon>Clostridia</taxon>
        <taxon>Eubacteriales</taxon>
        <taxon>Peptococcaceae</taxon>
        <taxon>Desulfofarcimen</taxon>
    </lineage>
</organism>
<evidence type="ECO:0000256" key="1">
    <source>
        <dbReference type="ARBA" id="ARBA00006700"/>
    </source>
</evidence>
<evidence type="ECO:0000313" key="8">
    <source>
        <dbReference type="Proteomes" id="UP000002217"/>
    </source>
</evidence>
<comment type="function">
    <text evidence="6">One of the early assembly proteins it binds 23S rRNA. One of the proteins that surrounds the polypeptide exit tunnel on the outside of the ribosome. Forms the main docking site for trigger factor binding to the ribosome.</text>
</comment>